<dbReference type="EMBL" id="OEJX01000064">
    <property type="protein sequence ID" value="SOR63398.1"/>
    <property type="molecule type" value="Genomic_DNA"/>
</dbReference>
<sequence length="61" mass="6699">MNRIVAINLICDDGSMIFLKISEMTIIDWKMVEAIQKNAASGGSIKDIQEQLEKAFGANPS</sequence>
<proteinExistence type="predicted"/>
<reference evidence="1 2" key="1">
    <citation type="submission" date="2017-11" db="EMBL/GenBank/DDBJ databases">
        <authorList>
            <person name="Lechat P."/>
        </authorList>
    </citation>
    <scope>NUCLEOTIDE SEQUENCE [LARGE SCALE GENOMIC DNA]</scope>
    <source>
        <strain evidence="1">L495</strain>
    </source>
</reference>
<evidence type="ECO:0000313" key="1">
    <source>
        <dbReference type="EMBL" id="SOR63398.1"/>
    </source>
</evidence>
<evidence type="ECO:0000313" key="2">
    <source>
        <dbReference type="Proteomes" id="UP000234460"/>
    </source>
</evidence>
<dbReference type="Proteomes" id="UP000234460">
    <property type="component" value="Chromosome LMANV2"/>
</dbReference>
<gene>
    <name evidence="1" type="ORF">LMANV2_670062</name>
</gene>
<dbReference type="AlphaFoldDB" id="A0AAQ1P0U2"/>
<accession>A0AAQ1P0U2</accession>
<dbReference type="RefSeq" id="WP_001080033.1">
    <property type="nucleotide sequence ID" value="NZ_CP011931.1"/>
</dbReference>
<protein>
    <submittedName>
        <fullName evidence="1">Uncharacterized protein</fullName>
    </submittedName>
</protein>
<comment type="caution">
    <text evidence="1">The sequence shown here is derived from an EMBL/GenBank/DDBJ whole genome shotgun (WGS) entry which is preliminary data.</text>
</comment>
<organism evidence="1 2">
    <name type="scientific">Leptospira interrogans serovar Manilae</name>
    <dbReference type="NCBI Taxonomy" id="214675"/>
    <lineage>
        <taxon>Bacteria</taxon>
        <taxon>Pseudomonadati</taxon>
        <taxon>Spirochaetota</taxon>
        <taxon>Spirochaetia</taxon>
        <taxon>Leptospirales</taxon>
        <taxon>Leptospiraceae</taxon>
        <taxon>Leptospira</taxon>
    </lineage>
</organism>
<name>A0AAQ1P0U2_LEPIR</name>